<proteinExistence type="predicted"/>
<comment type="caution">
    <text evidence="1">The sequence shown here is derived from an EMBL/GenBank/DDBJ whole genome shotgun (WGS) entry which is preliminary data.</text>
</comment>
<name>X6LT82_RETFI</name>
<dbReference type="EMBL" id="ASPP01028479">
    <property type="protein sequence ID" value="ETO05143.1"/>
    <property type="molecule type" value="Genomic_DNA"/>
</dbReference>
<keyword evidence="2" id="KW-1185">Reference proteome</keyword>
<accession>X6LT82</accession>
<protein>
    <submittedName>
        <fullName evidence="1">Uncharacterized protein</fullName>
    </submittedName>
</protein>
<gene>
    <name evidence="1" type="ORF">RFI_32253</name>
</gene>
<dbReference type="AlphaFoldDB" id="X6LT82"/>
<evidence type="ECO:0000313" key="2">
    <source>
        <dbReference type="Proteomes" id="UP000023152"/>
    </source>
</evidence>
<reference evidence="1 2" key="1">
    <citation type="journal article" date="2013" name="Curr. Biol.">
        <title>The Genome of the Foraminiferan Reticulomyxa filosa.</title>
        <authorList>
            <person name="Glockner G."/>
            <person name="Hulsmann N."/>
            <person name="Schleicher M."/>
            <person name="Noegel A.A."/>
            <person name="Eichinger L."/>
            <person name="Gallinger C."/>
            <person name="Pawlowski J."/>
            <person name="Sierra R."/>
            <person name="Euteneuer U."/>
            <person name="Pillet L."/>
            <person name="Moustafa A."/>
            <person name="Platzer M."/>
            <person name="Groth M."/>
            <person name="Szafranski K."/>
            <person name="Schliwa M."/>
        </authorList>
    </citation>
    <scope>NUCLEOTIDE SEQUENCE [LARGE SCALE GENOMIC DNA]</scope>
</reference>
<evidence type="ECO:0000313" key="1">
    <source>
        <dbReference type="EMBL" id="ETO05143.1"/>
    </source>
</evidence>
<organism evidence="1 2">
    <name type="scientific">Reticulomyxa filosa</name>
    <dbReference type="NCBI Taxonomy" id="46433"/>
    <lineage>
        <taxon>Eukaryota</taxon>
        <taxon>Sar</taxon>
        <taxon>Rhizaria</taxon>
        <taxon>Retaria</taxon>
        <taxon>Foraminifera</taxon>
        <taxon>Monothalamids</taxon>
        <taxon>Reticulomyxidae</taxon>
        <taxon>Reticulomyxa</taxon>
    </lineage>
</organism>
<sequence>MIFHIEQVYLFGKKCLQKYLKQSNGKVQFNNTISLRISNAVTKEMKNRLNKSCKLISIEHIKFYIVVQLTHFVSNSNANILFIFIKNKKYFLV</sequence>
<dbReference type="Proteomes" id="UP000023152">
    <property type="component" value="Unassembled WGS sequence"/>
</dbReference>